<name>A0A0L0CSW1_LUCCU</name>
<accession>A0A0L0CSW1</accession>
<evidence type="ECO:0000313" key="2">
    <source>
        <dbReference type="EMBL" id="KNC34494.1"/>
    </source>
</evidence>
<sequence length="131" mass="14541">MFKFVTCCLIINALLAPFALSQNNNVATDVTTVIDVEIQEAFKFSNVVSSSIEEYIREALPSEARLEGEKILQDVKEGLITCESFVHTPLDIWQYKVCSSSLLRDGMAALGALQAKYRPFTSGASRIGLFW</sequence>
<keyword evidence="1" id="KW-0732">Signal</keyword>
<evidence type="ECO:0000313" key="3">
    <source>
        <dbReference type="Proteomes" id="UP000037069"/>
    </source>
</evidence>
<feature type="signal peptide" evidence="1">
    <location>
        <begin position="1"/>
        <end position="21"/>
    </location>
</feature>
<reference evidence="2 3" key="1">
    <citation type="journal article" date="2015" name="Nat. Commun.">
        <title>Lucilia cuprina genome unlocks parasitic fly biology to underpin future interventions.</title>
        <authorList>
            <person name="Anstead C.A."/>
            <person name="Korhonen P.K."/>
            <person name="Young N.D."/>
            <person name="Hall R.S."/>
            <person name="Jex A.R."/>
            <person name="Murali S.C."/>
            <person name="Hughes D.S."/>
            <person name="Lee S.F."/>
            <person name="Perry T."/>
            <person name="Stroehlein A.J."/>
            <person name="Ansell B.R."/>
            <person name="Breugelmans B."/>
            <person name="Hofmann A."/>
            <person name="Qu J."/>
            <person name="Dugan S."/>
            <person name="Lee S.L."/>
            <person name="Chao H."/>
            <person name="Dinh H."/>
            <person name="Han Y."/>
            <person name="Doddapaneni H.V."/>
            <person name="Worley K.C."/>
            <person name="Muzny D.M."/>
            <person name="Ioannidis P."/>
            <person name="Waterhouse R.M."/>
            <person name="Zdobnov E.M."/>
            <person name="James P.J."/>
            <person name="Bagnall N.H."/>
            <person name="Kotze A.C."/>
            <person name="Gibbs R.A."/>
            <person name="Richards S."/>
            <person name="Batterham P."/>
            <person name="Gasser R.B."/>
        </authorList>
    </citation>
    <scope>NUCLEOTIDE SEQUENCE [LARGE SCALE GENOMIC DNA]</scope>
    <source>
        <strain evidence="2 3">LS</strain>
        <tissue evidence="2">Full body</tissue>
    </source>
</reference>
<comment type="caution">
    <text evidence="2">The sequence shown here is derived from an EMBL/GenBank/DDBJ whole genome shotgun (WGS) entry which is preliminary data.</text>
</comment>
<organism evidence="2 3">
    <name type="scientific">Lucilia cuprina</name>
    <name type="common">Green bottle fly</name>
    <name type="synonym">Australian sheep blowfly</name>
    <dbReference type="NCBI Taxonomy" id="7375"/>
    <lineage>
        <taxon>Eukaryota</taxon>
        <taxon>Metazoa</taxon>
        <taxon>Ecdysozoa</taxon>
        <taxon>Arthropoda</taxon>
        <taxon>Hexapoda</taxon>
        <taxon>Insecta</taxon>
        <taxon>Pterygota</taxon>
        <taxon>Neoptera</taxon>
        <taxon>Endopterygota</taxon>
        <taxon>Diptera</taxon>
        <taxon>Brachycera</taxon>
        <taxon>Muscomorpha</taxon>
        <taxon>Oestroidea</taxon>
        <taxon>Calliphoridae</taxon>
        <taxon>Luciliinae</taxon>
        <taxon>Lucilia</taxon>
    </lineage>
</organism>
<proteinExistence type="predicted"/>
<gene>
    <name evidence="2" type="ORF">FF38_02737</name>
</gene>
<protein>
    <submittedName>
        <fullName evidence="2">Uncharacterized protein</fullName>
    </submittedName>
</protein>
<dbReference type="EMBL" id="JRES01000062">
    <property type="protein sequence ID" value="KNC34494.1"/>
    <property type="molecule type" value="Genomic_DNA"/>
</dbReference>
<feature type="chain" id="PRO_5005536809" evidence="1">
    <location>
        <begin position="22"/>
        <end position="131"/>
    </location>
</feature>
<keyword evidence="3" id="KW-1185">Reference proteome</keyword>
<dbReference type="AlphaFoldDB" id="A0A0L0CSW1"/>
<evidence type="ECO:0000256" key="1">
    <source>
        <dbReference type="SAM" id="SignalP"/>
    </source>
</evidence>
<dbReference type="OrthoDB" id="8062006at2759"/>
<dbReference type="Proteomes" id="UP000037069">
    <property type="component" value="Unassembled WGS sequence"/>
</dbReference>